<dbReference type="SUPFAM" id="SSF56112">
    <property type="entry name" value="Protein kinase-like (PK-like)"/>
    <property type="match status" value="1"/>
</dbReference>
<name>A0A284QY07_ARMOS</name>
<gene>
    <name evidence="1" type="ORF">ARMOST_04687</name>
</gene>
<dbReference type="AlphaFoldDB" id="A0A284QY07"/>
<dbReference type="OrthoDB" id="4062651at2759"/>
<dbReference type="InterPro" id="IPR011009">
    <property type="entry name" value="Kinase-like_dom_sf"/>
</dbReference>
<protein>
    <recommendedName>
        <fullName evidence="3">Protein kinase domain-containing protein</fullName>
    </recommendedName>
</protein>
<proteinExistence type="predicted"/>
<sequence>MADTFAVSVISPTEIDNGGYANVYRVSSDACISDLVTVVAKDVDIHRSKLRLWTPKEPVPLVDAANYLSDRLSEALGSLEAIATRIVDPMQSVKDILQGGVNSQLHFILEIRHPKRRREDGEEDSGNYLLSSTLDISRLLPLAQINQGYKRTILANRESPSSNSRPSHYIRNQASDTAILDGRYDPANSTPTVAPPIQLYHPVFADFLGAMDDTSDLPEDLVVETGKLMRSASGIAVLDSSRSLPSRTYISNILGFSLSQSVNLDKMSADHAILHIRTSPPVQTAILAAVEEQSELGSGGDVTTQGGCSYTDFWLSQDVSIRSSPSSLVSLYDRQELRECSCCPSFIICLSGPWMVVMGAVFTTQPIVQRLTDFIWLGTSPVINDAQCIRVAGVLRALKAGVHILDDYYRDLVHLPLSSNAHHPRFFPFPTSFHNANQPRVHFKYLEPLKPLDPDCVTFLAETIPDKTKVVVKFAQTYGVEAHELLAQHNLAPPLLHFKHLNEDGAGYGALKMVVMGYVEGKTATKVFNGAALSPNVVGDLERALSILHGEDLVFGDLRRPNIMIVPGPDEDDTARLIDFDWAGKENEVRYPIHLNQSKEIKWADGVGSYRKIDKKHDLDMLELLRTPQR</sequence>
<evidence type="ECO:0000313" key="2">
    <source>
        <dbReference type="Proteomes" id="UP000219338"/>
    </source>
</evidence>
<dbReference type="OMA" id="WINISGA"/>
<organism evidence="1 2">
    <name type="scientific">Armillaria ostoyae</name>
    <name type="common">Armillaria root rot fungus</name>
    <dbReference type="NCBI Taxonomy" id="47428"/>
    <lineage>
        <taxon>Eukaryota</taxon>
        <taxon>Fungi</taxon>
        <taxon>Dikarya</taxon>
        <taxon>Basidiomycota</taxon>
        <taxon>Agaricomycotina</taxon>
        <taxon>Agaricomycetes</taxon>
        <taxon>Agaricomycetidae</taxon>
        <taxon>Agaricales</taxon>
        <taxon>Marasmiineae</taxon>
        <taxon>Physalacriaceae</taxon>
        <taxon>Armillaria</taxon>
    </lineage>
</organism>
<reference evidence="2" key="1">
    <citation type="journal article" date="2017" name="Nat. Ecol. Evol.">
        <title>Genome expansion and lineage-specific genetic innovations in the forest pathogenic fungi Armillaria.</title>
        <authorList>
            <person name="Sipos G."/>
            <person name="Prasanna A.N."/>
            <person name="Walter M.C."/>
            <person name="O'Connor E."/>
            <person name="Balint B."/>
            <person name="Krizsan K."/>
            <person name="Kiss B."/>
            <person name="Hess J."/>
            <person name="Varga T."/>
            <person name="Slot J."/>
            <person name="Riley R."/>
            <person name="Boka B."/>
            <person name="Rigling D."/>
            <person name="Barry K."/>
            <person name="Lee J."/>
            <person name="Mihaltcheva S."/>
            <person name="LaButti K."/>
            <person name="Lipzen A."/>
            <person name="Waldron R."/>
            <person name="Moloney N.M."/>
            <person name="Sperisen C."/>
            <person name="Kredics L."/>
            <person name="Vagvoelgyi C."/>
            <person name="Patrignani A."/>
            <person name="Fitzpatrick D."/>
            <person name="Nagy I."/>
            <person name="Doyle S."/>
            <person name="Anderson J.B."/>
            <person name="Grigoriev I.V."/>
            <person name="Gueldener U."/>
            <person name="Muensterkoetter M."/>
            <person name="Nagy L.G."/>
        </authorList>
    </citation>
    <scope>NUCLEOTIDE SEQUENCE [LARGE SCALE GENOMIC DNA]</scope>
    <source>
        <strain evidence="2">C18/9</strain>
    </source>
</reference>
<keyword evidence="2" id="KW-1185">Reference proteome</keyword>
<accession>A0A284QY07</accession>
<dbReference type="STRING" id="47428.A0A284QY07"/>
<dbReference type="Proteomes" id="UP000219338">
    <property type="component" value="Unassembled WGS sequence"/>
</dbReference>
<dbReference type="EMBL" id="FUEG01000003">
    <property type="protein sequence ID" value="SJL01366.1"/>
    <property type="molecule type" value="Genomic_DNA"/>
</dbReference>
<evidence type="ECO:0000313" key="1">
    <source>
        <dbReference type="EMBL" id="SJL01366.1"/>
    </source>
</evidence>
<evidence type="ECO:0008006" key="3">
    <source>
        <dbReference type="Google" id="ProtNLM"/>
    </source>
</evidence>